<keyword evidence="10" id="KW-1185">Reference proteome</keyword>
<dbReference type="Proteomes" id="UP000051820">
    <property type="component" value="Unassembled WGS sequence"/>
</dbReference>
<dbReference type="AlphaFoldDB" id="A0A0R1WBR2"/>
<keyword evidence="1" id="KW-0004">4Fe-4S</keyword>
<evidence type="ECO:0000256" key="1">
    <source>
        <dbReference type="ARBA" id="ARBA00022485"/>
    </source>
</evidence>
<protein>
    <submittedName>
        <fullName evidence="9">Uracil-DNA glycosylase family protein</fullName>
    </submittedName>
</protein>
<accession>A0A0R1WBR2</accession>
<evidence type="ECO:0000313" key="9">
    <source>
        <dbReference type="EMBL" id="KRM12422.1"/>
    </source>
</evidence>
<dbReference type="SMART" id="SM00986">
    <property type="entry name" value="UDG"/>
    <property type="match status" value="1"/>
</dbReference>
<keyword evidence="3" id="KW-0227">DNA damage</keyword>
<evidence type="ECO:0000313" key="10">
    <source>
        <dbReference type="Proteomes" id="UP000051820"/>
    </source>
</evidence>
<dbReference type="SUPFAM" id="SSF52141">
    <property type="entry name" value="Uracil-DNA glycosylase-like"/>
    <property type="match status" value="1"/>
</dbReference>
<evidence type="ECO:0000259" key="8">
    <source>
        <dbReference type="SMART" id="SM00986"/>
    </source>
</evidence>
<evidence type="ECO:0000256" key="5">
    <source>
        <dbReference type="ARBA" id="ARBA00023004"/>
    </source>
</evidence>
<keyword evidence="4" id="KW-0378">Hydrolase</keyword>
<keyword evidence="5" id="KW-0408">Iron</keyword>
<gene>
    <name evidence="9" type="ORF">FD16_GL002418</name>
</gene>
<dbReference type="CDD" id="cd10030">
    <property type="entry name" value="UDG-F4_TTUDGA_SPO1dp_like"/>
    <property type="match status" value="1"/>
</dbReference>
<reference evidence="9 10" key="1">
    <citation type="journal article" date="2015" name="Genome Announc.">
        <title>Expanding the biotechnology potential of lactobacilli through comparative genomics of 213 strains and associated genera.</title>
        <authorList>
            <person name="Sun Z."/>
            <person name="Harris H.M."/>
            <person name="McCann A."/>
            <person name="Guo C."/>
            <person name="Argimon S."/>
            <person name="Zhang W."/>
            <person name="Yang X."/>
            <person name="Jeffery I.B."/>
            <person name="Cooney J.C."/>
            <person name="Kagawa T.F."/>
            <person name="Liu W."/>
            <person name="Song Y."/>
            <person name="Salvetti E."/>
            <person name="Wrobel A."/>
            <person name="Rasinkangas P."/>
            <person name="Parkhill J."/>
            <person name="Rea M.C."/>
            <person name="O'Sullivan O."/>
            <person name="Ritari J."/>
            <person name="Douillard F.P."/>
            <person name="Paul Ross R."/>
            <person name="Yang R."/>
            <person name="Briner A.E."/>
            <person name="Felis G.E."/>
            <person name="de Vos W.M."/>
            <person name="Barrangou R."/>
            <person name="Klaenhammer T.R."/>
            <person name="Caufield P.W."/>
            <person name="Cui Y."/>
            <person name="Zhang H."/>
            <person name="O'Toole P.W."/>
        </authorList>
    </citation>
    <scope>NUCLEOTIDE SEQUENCE [LARGE SCALE GENOMIC DNA]</scope>
    <source>
        <strain evidence="9 10">DSM 5007</strain>
    </source>
</reference>
<dbReference type="eggNOG" id="COG1573">
    <property type="taxonomic scope" value="Bacteria"/>
</dbReference>
<dbReference type="InterPro" id="IPR005122">
    <property type="entry name" value="Uracil-DNA_glycosylase-like"/>
</dbReference>
<keyword evidence="6" id="KW-0411">Iron-sulfur</keyword>
<evidence type="ECO:0000256" key="6">
    <source>
        <dbReference type="ARBA" id="ARBA00023014"/>
    </source>
</evidence>
<sequence length="204" mass="22940">MTTFLTNSMIEKTKNMIDANDKLEGFVPGEGSLTPQFTIVSEAPGRVEAQTGHGFMGPAGKTLNEWLAKLDVTRDQIYLTGAVRSRPFNERNGRKSDRKPTKKEEQAFAPLLDFELGQLPVNHDLLIPLGNTGLQRLVGTSVKIGDVHGQLFNSAIRVWNGKKYEWSQRQYPIVALYHPSYVRRFPKMATTANEDLKHLKSILM</sequence>
<evidence type="ECO:0000256" key="4">
    <source>
        <dbReference type="ARBA" id="ARBA00022801"/>
    </source>
</evidence>
<dbReference type="OrthoDB" id="5290748at2"/>
<dbReference type="GO" id="GO:0051539">
    <property type="term" value="F:4 iron, 4 sulfur cluster binding"/>
    <property type="evidence" value="ECO:0007669"/>
    <property type="project" value="UniProtKB-KW"/>
</dbReference>
<feature type="domain" description="Uracil-DNA glycosylase-like" evidence="8">
    <location>
        <begin position="28"/>
        <end position="197"/>
    </location>
</feature>
<name>A0A0R1WBR2_9LACO</name>
<dbReference type="STRING" id="1423807.FD16_GL002418"/>
<dbReference type="GO" id="GO:0006281">
    <property type="term" value="P:DNA repair"/>
    <property type="evidence" value="ECO:0007669"/>
    <property type="project" value="UniProtKB-KW"/>
</dbReference>
<dbReference type="PANTHER" id="PTHR33693">
    <property type="entry name" value="TYPE-5 URACIL-DNA GLYCOSYLASE"/>
    <property type="match status" value="1"/>
</dbReference>
<proteinExistence type="predicted"/>
<organism evidence="9 10">
    <name type="scientific">Paucilactobacillus suebicus DSM 5007 = KCTC 3549</name>
    <dbReference type="NCBI Taxonomy" id="1423807"/>
    <lineage>
        <taxon>Bacteria</taxon>
        <taxon>Bacillati</taxon>
        <taxon>Bacillota</taxon>
        <taxon>Bacilli</taxon>
        <taxon>Lactobacillales</taxon>
        <taxon>Lactobacillaceae</taxon>
        <taxon>Paucilactobacillus</taxon>
    </lineage>
</organism>
<dbReference type="Pfam" id="PF03167">
    <property type="entry name" value="UDG"/>
    <property type="match status" value="1"/>
</dbReference>
<evidence type="ECO:0000256" key="7">
    <source>
        <dbReference type="ARBA" id="ARBA00023204"/>
    </source>
</evidence>
<dbReference type="PANTHER" id="PTHR33693:SF1">
    <property type="entry name" value="TYPE-4 URACIL-DNA GLYCOSYLASE"/>
    <property type="match status" value="1"/>
</dbReference>
<evidence type="ECO:0000256" key="3">
    <source>
        <dbReference type="ARBA" id="ARBA00022763"/>
    </source>
</evidence>
<dbReference type="EMBL" id="AZGF01000008">
    <property type="protein sequence ID" value="KRM12422.1"/>
    <property type="molecule type" value="Genomic_DNA"/>
</dbReference>
<keyword evidence="7" id="KW-0234">DNA repair</keyword>
<evidence type="ECO:0000256" key="2">
    <source>
        <dbReference type="ARBA" id="ARBA00022723"/>
    </source>
</evidence>
<dbReference type="GO" id="GO:0097506">
    <property type="term" value="F:deaminated base DNA N-glycosylase activity"/>
    <property type="evidence" value="ECO:0007669"/>
    <property type="project" value="UniProtKB-ARBA"/>
</dbReference>
<dbReference type="PATRIC" id="fig|1423807.3.peg.2495"/>
<dbReference type="InterPro" id="IPR036895">
    <property type="entry name" value="Uracil-DNA_glycosylase-like_sf"/>
</dbReference>
<dbReference type="RefSeq" id="WP_010621226.1">
    <property type="nucleotide sequence ID" value="NZ_AZGF01000008.1"/>
</dbReference>
<dbReference type="InterPro" id="IPR051536">
    <property type="entry name" value="UDG_Type-4/5"/>
</dbReference>
<dbReference type="Gene3D" id="3.40.470.10">
    <property type="entry name" value="Uracil-DNA glycosylase-like domain"/>
    <property type="match status" value="1"/>
</dbReference>
<comment type="caution">
    <text evidence="9">The sequence shown here is derived from an EMBL/GenBank/DDBJ whole genome shotgun (WGS) entry which is preliminary data.</text>
</comment>
<keyword evidence="2" id="KW-0479">Metal-binding</keyword>
<dbReference type="SMART" id="SM00987">
    <property type="entry name" value="UreE_C"/>
    <property type="match status" value="1"/>
</dbReference>
<dbReference type="GO" id="GO:0046872">
    <property type="term" value="F:metal ion binding"/>
    <property type="evidence" value="ECO:0007669"/>
    <property type="project" value="UniProtKB-KW"/>
</dbReference>